<dbReference type="PANTHER" id="PTHR33780:SF3">
    <property type="entry name" value="EXPRESSED PROTEIN"/>
    <property type="match status" value="1"/>
</dbReference>
<keyword evidence="1" id="KW-0812">Transmembrane</keyword>
<evidence type="ECO:0000256" key="1">
    <source>
        <dbReference type="SAM" id="Phobius"/>
    </source>
</evidence>
<proteinExistence type="predicted"/>
<keyword evidence="4" id="KW-1185">Reference proteome</keyword>
<gene>
    <name evidence="3" type="ORF">C5167_046656</name>
</gene>
<dbReference type="PANTHER" id="PTHR33780">
    <property type="entry name" value="EXPRESSED PROTEIN"/>
    <property type="match status" value="1"/>
</dbReference>
<evidence type="ECO:0000313" key="3">
    <source>
        <dbReference type="EMBL" id="RZC83871.1"/>
    </source>
</evidence>
<protein>
    <recommendedName>
        <fullName evidence="2">DUF7953 domain-containing protein</fullName>
    </recommendedName>
</protein>
<reference evidence="3 4" key="1">
    <citation type="journal article" date="2018" name="Science">
        <title>The opium poppy genome and morphinan production.</title>
        <authorList>
            <person name="Guo L."/>
            <person name="Winzer T."/>
            <person name="Yang X."/>
            <person name="Li Y."/>
            <person name="Ning Z."/>
            <person name="He Z."/>
            <person name="Teodor R."/>
            <person name="Lu Y."/>
            <person name="Bowser T.A."/>
            <person name="Graham I.A."/>
            <person name="Ye K."/>
        </authorList>
    </citation>
    <scope>NUCLEOTIDE SEQUENCE [LARGE SCALE GENOMIC DNA]</scope>
    <source>
        <strain evidence="4">cv. HN1</strain>
        <tissue evidence="3">Leaves</tissue>
    </source>
</reference>
<dbReference type="Proteomes" id="UP000316621">
    <property type="component" value="Chromosome 11"/>
</dbReference>
<feature type="transmembrane region" description="Helical" evidence="1">
    <location>
        <begin position="161"/>
        <end position="183"/>
    </location>
</feature>
<name>A0A4Y7LHY1_PAPSO</name>
<feature type="transmembrane region" description="Helical" evidence="1">
    <location>
        <begin position="12"/>
        <end position="29"/>
    </location>
</feature>
<dbReference type="InterPro" id="IPR057713">
    <property type="entry name" value="DUF7953"/>
</dbReference>
<dbReference type="Gramene" id="RZC83871">
    <property type="protein sequence ID" value="RZC83871"/>
    <property type="gene ID" value="C5167_046656"/>
</dbReference>
<dbReference type="OMA" id="NEWELCP"/>
<feature type="domain" description="DUF7953" evidence="2">
    <location>
        <begin position="33"/>
        <end position="144"/>
    </location>
</feature>
<evidence type="ECO:0000259" key="2">
    <source>
        <dbReference type="Pfam" id="PF25829"/>
    </source>
</evidence>
<keyword evidence="1" id="KW-1133">Transmembrane helix</keyword>
<dbReference type="AlphaFoldDB" id="A0A4Y7LHY1"/>
<dbReference type="OrthoDB" id="2014701at2759"/>
<sequence length="218" mass="25079">MMIRFLSNSKVFRFYFICSISLIFLPGIFSSGAVVTLQSIQIFKTHEWLNNKPTVYFRCQDENKTVLPDVNTAHSLYTFNGEESWQPLTVLENKCKRCGLYEEDTIETDDIFDAWEFCPSDFTSPEGNYTCFKDKEFNATFFCPDCVGLGTRVFKGNGMHMILVIVITVLVSGVSILGAVTGYRYWQKKKREQDQARFLKLFEDDDELEEELGLGPIV</sequence>
<dbReference type="Pfam" id="PF25829">
    <property type="entry name" value="DUF7953"/>
    <property type="match status" value="1"/>
</dbReference>
<accession>A0A4Y7LHY1</accession>
<organism evidence="3 4">
    <name type="scientific">Papaver somniferum</name>
    <name type="common">Opium poppy</name>
    <dbReference type="NCBI Taxonomy" id="3469"/>
    <lineage>
        <taxon>Eukaryota</taxon>
        <taxon>Viridiplantae</taxon>
        <taxon>Streptophyta</taxon>
        <taxon>Embryophyta</taxon>
        <taxon>Tracheophyta</taxon>
        <taxon>Spermatophyta</taxon>
        <taxon>Magnoliopsida</taxon>
        <taxon>Ranunculales</taxon>
        <taxon>Papaveraceae</taxon>
        <taxon>Papaveroideae</taxon>
        <taxon>Papaver</taxon>
    </lineage>
</organism>
<evidence type="ECO:0000313" key="4">
    <source>
        <dbReference type="Proteomes" id="UP000316621"/>
    </source>
</evidence>
<dbReference type="EMBL" id="CM010725">
    <property type="protein sequence ID" value="RZC83871.1"/>
    <property type="molecule type" value="Genomic_DNA"/>
</dbReference>
<keyword evidence="1" id="KW-0472">Membrane</keyword>